<feature type="domain" description="VHS" evidence="11">
    <location>
        <begin position="15"/>
        <end position="146"/>
    </location>
</feature>
<dbReference type="Gene3D" id="2.60.40.1230">
    <property type="match status" value="1"/>
</dbReference>
<dbReference type="GO" id="GO:0031901">
    <property type="term" value="C:early endosome membrane"/>
    <property type="evidence" value="ECO:0007669"/>
    <property type="project" value="UniProtKB-SubCell"/>
</dbReference>
<keyword evidence="6" id="KW-0832">Ubl conjugation</keyword>
<evidence type="ECO:0000256" key="8">
    <source>
        <dbReference type="ARBA" id="ARBA00023034"/>
    </source>
</evidence>
<dbReference type="GO" id="GO:0006893">
    <property type="term" value="P:Golgi to plasma membrane transport"/>
    <property type="evidence" value="ECO:0007669"/>
    <property type="project" value="TreeGrafter"/>
</dbReference>
<dbReference type="InterPro" id="IPR013041">
    <property type="entry name" value="Clathrin_app_Ig-like_sf"/>
</dbReference>
<dbReference type="InterPro" id="IPR038425">
    <property type="entry name" value="GAT_sf"/>
</dbReference>
<comment type="subcellular location">
    <subcellularLocation>
        <location evidence="2">Early endosome membrane</location>
        <topology evidence="2">Peripheral membrane protein</topology>
    </subcellularLocation>
    <subcellularLocation>
        <location evidence="1">Golgi apparatus</location>
        <location evidence="1">trans-Golgi network membrane</location>
        <topology evidence="1">Peripheral membrane protein</topology>
    </subcellularLocation>
</comment>
<evidence type="ECO:0000313" key="15">
    <source>
        <dbReference type="Proteomes" id="UP000282613"/>
    </source>
</evidence>
<keyword evidence="8" id="KW-0333">Golgi apparatus</keyword>
<dbReference type="InterPro" id="IPR041198">
    <property type="entry name" value="GGA_N-GAT"/>
</dbReference>
<accession>A0A0R3WB48</accession>
<dbReference type="Gene3D" id="1.25.40.90">
    <property type="match status" value="1"/>
</dbReference>
<keyword evidence="7" id="KW-0653">Protein transport</keyword>
<dbReference type="GO" id="GO:0006886">
    <property type="term" value="P:intracellular protein transport"/>
    <property type="evidence" value="ECO:0007669"/>
    <property type="project" value="InterPro"/>
</dbReference>
<comment type="similarity">
    <text evidence="3">Belongs to the GGA protein family.</text>
</comment>
<dbReference type="PROSITE" id="PS50179">
    <property type="entry name" value="VHS"/>
    <property type="match status" value="1"/>
</dbReference>
<keyword evidence="4" id="KW-0813">Transport</keyword>
<reference evidence="14 15" key="2">
    <citation type="submission" date="2018-11" db="EMBL/GenBank/DDBJ databases">
        <authorList>
            <consortium name="Pathogen Informatics"/>
        </authorList>
    </citation>
    <scope>NUCLEOTIDE SEQUENCE [LARGE SCALE GENOMIC DNA]</scope>
</reference>
<dbReference type="GO" id="GO:0005802">
    <property type="term" value="C:trans-Golgi network"/>
    <property type="evidence" value="ECO:0007669"/>
    <property type="project" value="InterPro"/>
</dbReference>
<evidence type="ECO:0000256" key="7">
    <source>
        <dbReference type="ARBA" id="ARBA00022927"/>
    </source>
</evidence>
<evidence type="ECO:0000259" key="12">
    <source>
        <dbReference type="PROSITE" id="PS50180"/>
    </source>
</evidence>
<feature type="compositionally biased region" description="Low complexity" evidence="10">
    <location>
        <begin position="326"/>
        <end position="336"/>
    </location>
</feature>
<feature type="region of interest" description="Disordered" evidence="10">
    <location>
        <begin position="308"/>
        <end position="336"/>
    </location>
</feature>
<evidence type="ECO:0000256" key="6">
    <source>
        <dbReference type="ARBA" id="ARBA00022843"/>
    </source>
</evidence>
<dbReference type="SUPFAM" id="SSF89009">
    <property type="entry name" value="GAT-like domain"/>
    <property type="match status" value="1"/>
</dbReference>
<reference evidence="16" key="1">
    <citation type="submission" date="2016-04" db="UniProtKB">
        <authorList>
            <consortium name="WormBaseParasite"/>
        </authorList>
    </citation>
    <scope>IDENTIFICATION</scope>
</reference>
<dbReference type="GO" id="GO:0031267">
    <property type="term" value="F:small GTPase binding"/>
    <property type="evidence" value="ECO:0007669"/>
    <property type="project" value="InterPro"/>
</dbReference>
<dbReference type="SUPFAM" id="SSF48464">
    <property type="entry name" value="ENTH/VHS domain"/>
    <property type="match status" value="1"/>
</dbReference>
<dbReference type="Pfam" id="PF02883">
    <property type="entry name" value="Alpha_adaptinC2"/>
    <property type="match status" value="1"/>
</dbReference>
<dbReference type="SMART" id="SM00288">
    <property type="entry name" value="VHS"/>
    <property type="match status" value="1"/>
</dbReference>
<dbReference type="Pfam" id="PF00790">
    <property type="entry name" value="VHS"/>
    <property type="match status" value="1"/>
</dbReference>
<dbReference type="Gene3D" id="1.20.58.160">
    <property type="match status" value="1"/>
</dbReference>
<evidence type="ECO:0000256" key="9">
    <source>
        <dbReference type="ARBA" id="ARBA00023136"/>
    </source>
</evidence>
<evidence type="ECO:0000259" key="13">
    <source>
        <dbReference type="PROSITE" id="PS50909"/>
    </source>
</evidence>
<dbReference type="InterPro" id="IPR027422">
    <property type="entry name" value="GGA1-3"/>
</dbReference>
<dbReference type="PANTHER" id="PTHR45905:SF1">
    <property type="entry name" value="GOLGI-LOCALIZED, GAMMA-ADAPTIN EAR CONTAINING, ARF BINDING PROTEIN"/>
    <property type="match status" value="1"/>
</dbReference>
<keyword evidence="9" id="KW-0472">Membrane</keyword>
<dbReference type="Pfam" id="PF03127">
    <property type="entry name" value="GAT"/>
    <property type="match status" value="1"/>
</dbReference>
<dbReference type="Pfam" id="PF18308">
    <property type="entry name" value="GGA_N-GAT"/>
    <property type="match status" value="1"/>
</dbReference>
<proteinExistence type="inferred from homology"/>
<gene>
    <name evidence="14" type="ORF">TASK_LOCUS7830</name>
</gene>
<evidence type="ECO:0000256" key="10">
    <source>
        <dbReference type="SAM" id="MobiDB-lite"/>
    </source>
</evidence>
<dbReference type="PROSITE" id="PS50180">
    <property type="entry name" value="GAE"/>
    <property type="match status" value="1"/>
</dbReference>
<dbReference type="AlphaFoldDB" id="A0A0R3WB48"/>
<protein>
    <submittedName>
        <fullName evidence="16">VHS domain-containing protein</fullName>
    </submittedName>
</protein>
<dbReference type="InterPro" id="IPR004152">
    <property type="entry name" value="GAT_dom"/>
</dbReference>
<dbReference type="GO" id="GO:0043130">
    <property type="term" value="F:ubiquitin binding"/>
    <property type="evidence" value="ECO:0007669"/>
    <property type="project" value="InterPro"/>
</dbReference>
<dbReference type="InterPro" id="IPR002014">
    <property type="entry name" value="VHS_dom"/>
</dbReference>
<dbReference type="Gene3D" id="1.20.5.170">
    <property type="match status" value="1"/>
</dbReference>
<evidence type="ECO:0000259" key="11">
    <source>
        <dbReference type="PROSITE" id="PS50179"/>
    </source>
</evidence>
<keyword evidence="5" id="KW-0967">Endosome</keyword>
<dbReference type="SMART" id="SM00809">
    <property type="entry name" value="Alpha_adaptinC2"/>
    <property type="match status" value="1"/>
</dbReference>
<dbReference type="WBParaSite" id="TASK_0000782901-mRNA-1">
    <property type="protein sequence ID" value="TASK_0000782901-mRNA-1"/>
    <property type="gene ID" value="TASK_0000782901"/>
</dbReference>
<dbReference type="InterPro" id="IPR008153">
    <property type="entry name" value="GAE_dom"/>
</dbReference>
<dbReference type="SUPFAM" id="SSF49348">
    <property type="entry name" value="Clathrin adaptor appendage domain"/>
    <property type="match status" value="1"/>
</dbReference>
<evidence type="ECO:0000256" key="1">
    <source>
        <dbReference type="ARBA" id="ARBA00004150"/>
    </source>
</evidence>
<dbReference type="PANTHER" id="PTHR45905">
    <property type="entry name" value="GOLGI-LOCALIZED, GAMMA-ADAPTIN EAR CONTAINING, ARF BINDING PROTEIN"/>
    <property type="match status" value="1"/>
</dbReference>
<sequence>MVSNTESLENMITEVTSPLTTHIDLNAFKKIYDRINGDPNGPEVALRLLAHKIQSPQEKEALSALVILDLCVQNCGPNFHRELGKFKFLNELMKVLLPKHLGDSTPPVVRDKCIMLMFAWQRDLGDTYPKLREAYHALKAQNIVTVDPVVPNEAECDEQYNHRIASRTDIFKSSRYKDKLDRLLKSKNPEDLREANAIIKSIVNEEDARIAKRSRRALQLETLRNNANLLEEMLRCIGPNSEPSASDLDVMEEIALNIKQARPVIFELALSDDDREEGFLADVIETCSRASSVLERYEVVVLHKPPSTVDDPAAVTAQREPPLQPSTASETSSVTSENLLALSPDAHQDLLSQDLLNLGIHHDPPHLPTQQTQSSSNMNLLAGLLCDSPKAPADPLIPNLFNASATTVASPLPPSQLLPSTPMRSTNLSPPKFVANINTTSSKSMPTNSATTVFSELDSVGRQMLGLTTVLPSTDAAAAKASEPSKQPQSLTTMETNAVDLPSLSSLPALTFSAIRPHFQHTQPIQVFPLTNTDGGEEEGAVKQQHQMVEVVLHCTANKPHPSVSVLVAVVTNRSALPLTNLLLRFGVEKPLKVRQLPLSTSSLPAFCSFLPPSPAQQIIYIQRPLTLEVKTAKLKFQLSFTLDEEDILESGTVPVLLD</sequence>
<evidence type="ECO:0000256" key="2">
    <source>
        <dbReference type="ARBA" id="ARBA00004220"/>
    </source>
</evidence>
<dbReference type="InterPro" id="IPR008152">
    <property type="entry name" value="Clathrin_a/b/g-adaptin_app_Ig"/>
</dbReference>
<dbReference type="GO" id="GO:0034394">
    <property type="term" value="P:protein localization to cell surface"/>
    <property type="evidence" value="ECO:0007669"/>
    <property type="project" value="TreeGrafter"/>
</dbReference>
<dbReference type="PROSITE" id="PS50909">
    <property type="entry name" value="GAT"/>
    <property type="match status" value="1"/>
</dbReference>
<keyword evidence="15" id="KW-1185">Reference proteome</keyword>
<dbReference type="InterPro" id="IPR008942">
    <property type="entry name" value="ENTH_VHS"/>
</dbReference>
<dbReference type="STRING" id="60517.A0A0R3WB48"/>
<dbReference type="CDD" id="cd03567">
    <property type="entry name" value="VHS_GGA_metazoan"/>
    <property type="match status" value="1"/>
</dbReference>
<name>A0A0R3WB48_TAEAS</name>
<dbReference type="OrthoDB" id="447025at2759"/>
<evidence type="ECO:0000313" key="14">
    <source>
        <dbReference type="EMBL" id="VDK39077.1"/>
    </source>
</evidence>
<feature type="domain" description="GAT" evidence="13">
    <location>
        <begin position="173"/>
        <end position="302"/>
    </location>
</feature>
<dbReference type="Proteomes" id="UP000282613">
    <property type="component" value="Unassembled WGS sequence"/>
</dbReference>
<evidence type="ECO:0000313" key="16">
    <source>
        <dbReference type="WBParaSite" id="TASK_0000782901-mRNA-1"/>
    </source>
</evidence>
<evidence type="ECO:0000256" key="5">
    <source>
        <dbReference type="ARBA" id="ARBA00022753"/>
    </source>
</evidence>
<evidence type="ECO:0000256" key="4">
    <source>
        <dbReference type="ARBA" id="ARBA00022448"/>
    </source>
</evidence>
<dbReference type="EMBL" id="UYRS01018680">
    <property type="protein sequence ID" value="VDK39077.1"/>
    <property type="molecule type" value="Genomic_DNA"/>
</dbReference>
<feature type="domain" description="GAE" evidence="12">
    <location>
        <begin position="536"/>
        <end position="658"/>
    </location>
</feature>
<organism evidence="16">
    <name type="scientific">Taenia asiatica</name>
    <name type="common">Asian tapeworm</name>
    <dbReference type="NCBI Taxonomy" id="60517"/>
    <lineage>
        <taxon>Eukaryota</taxon>
        <taxon>Metazoa</taxon>
        <taxon>Spiralia</taxon>
        <taxon>Lophotrochozoa</taxon>
        <taxon>Platyhelminthes</taxon>
        <taxon>Cestoda</taxon>
        <taxon>Eucestoda</taxon>
        <taxon>Cyclophyllidea</taxon>
        <taxon>Taeniidae</taxon>
        <taxon>Taenia</taxon>
    </lineage>
</organism>
<evidence type="ECO:0000256" key="3">
    <source>
        <dbReference type="ARBA" id="ARBA00008099"/>
    </source>
</evidence>
<dbReference type="GO" id="GO:0035091">
    <property type="term" value="F:phosphatidylinositol binding"/>
    <property type="evidence" value="ECO:0007669"/>
    <property type="project" value="InterPro"/>
</dbReference>